<reference evidence="2 3" key="1">
    <citation type="submission" date="2024-09" db="EMBL/GenBank/DDBJ databases">
        <authorList>
            <person name="Sun Q."/>
            <person name="Mori K."/>
        </authorList>
    </citation>
    <scope>NUCLEOTIDE SEQUENCE [LARGE SCALE GENOMIC DNA]</scope>
    <source>
        <strain evidence="2 3">NCAIM B.01794</strain>
    </source>
</reference>
<sequence>MAQPAKLQPAPQADHRHPDLRQDPRRLLTSTRPASPGDRSNGTHYFLSRPRRSGKSPSPDTQAKPFAGNEPSFPRLQMHDRWDWRRRHPALRIGFGGAPIRDGGQARRAAGPKATPASTSRRGSGDPQPHVPMVSGPGTVPRTSRTDARKPPPRRPRTATYRPPALRTWPNEKPFT</sequence>
<accession>A0ABV6SGS4</accession>
<feature type="region of interest" description="Disordered" evidence="1">
    <location>
        <begin position="1"/>
        <end position="81"/>
    </location>
</feature>
<comment type="caution">
    <text evidence="2">The sequence shown here is derived from an EMBL/GenBank/DDBJ whole genome shotgun (WGS) entry which is preliminary data.</text>
</comment>
<dbReference type="EMBL" id="JBHLSS010000027">
    <property type="protein sequence ID" value="MFC0708739.1"/>
    <property type="molecule type" value="Genomic_DNA"/>
</dbReference>
<feature type="compositionally biased region" description="Polar residues" evidence="1">
    <location>
        <begin position="28"/>
        <end position="43"/>
    </location>
</feature>
<feature type="compositionally biased region" description="Basic and acidic residues" evidence="1">
    <location>
        <begin position="13"/>
        <end position="26"/>
    </location>
</feature>
<protein>
    <submittedName>
        <fullName evidence="2">AAA family ATPase</fullName>
    </submittedName>
</protein>
<feature type="region of interest" description="Disordered" evidence="1">
    <location>
        <begin position="93"/>
        <end position="176"/>
    </location>
</feature>
<feature type="compositionally biased region" description="Low complexity" evidence="1">
    <location>
        <begin position="1"/>
        <end position="12"/>
    </location>
</feature>
<feature type="compositionally biased region" description="Low complexity" evidence="1">
    <location>
        <begin position="158"/>
        <end position="168"/>
    </location>
</feature>
<dbReference type="RefSeq" id="WP_376942982.1">
    <property type="nucleotide sequence ID" value="NZ_CP171449.1"/>
</dbReference>
<evidence type="ECO:0000313" key="2">
    <source>
        <dbReference type="EMBL" id="MFC0708739.1"/>
    </source>
</evidence>
<evidence type="ECO:0000256" key="1">
    <source>
        <dbReference type="SAM" id="MobiDB-lite"/>
    </source>
</evidence>
<evidence type="ECO:0000313" key="3">
    <source>
        <dbReference type="Proteomes" id="UP001589891"/>
    </source>
</evidence>
<organism evidence="2 3">
    <name type="scientific">Azorhizophilus paspali</name>
    <name type="common">Azotobacter paspali</name>
    <dbReference type="NCBI Taxonomy" id="69963"/>
    <lineage>
        <taxon>Bacteria</taxon>
        <taxon>Pseudomonadati</taxon>
        <taxon>Pseudomonadota</taxon>
        <taxon>Gammaproteobacteria</taxon>
        <taxon>Pseudomonadales</taxon>
        <taxon>Pseudomonadaceae</taxon>
        <taxon>Azorhizophilus</taxon>
    </lineage>
</organism>
<name>A0ABV6SGS4_AZOPA</name>
<gene>
    <name evidence="2" type="ORF">ACFFGX_03735</name>
</gene>
<dbReference type="Proteomes" id="UP001589891">
    <property type="component" value="Unassembled WGS sequence"/>
</dbReference>
<proteinExistence type="predicted"/>
<keyword evidence="3" id="KW-1185">Reference proteome</keyword>